<dbReference type="EMBL" id="JACXWY010000017">
    <property type="protein sequence ID" value="MBD3848278.1"/>
    <property type="molecule type" value="Genomic_DNA"/>
</dbReference>
<name>A0A927I308_9HYPH</name>
<dbReference type="Proteomes" id="UP000619295">
    <property type="component" value="Unassembled WGS sequence"/>
</dbReference>
<gene>
    <name evidence="9" type="ORF">IED13_21485</name>
</gene>
<dbReference type="SUPFAM" id="SSF161098">
    <property type="entry name" value="MetI-like"/>
    <property type="match status" value="1"/>
</dbReference>
<dbReference type="PANTHER" id="PTHR43386">
    <property type="entry name" value="OLIGOPEPTIDE TRANSPORT SYSTEM PERMEASE PROTEIN APPC"/>
    <property type="match status" value="1"/>
</dbReference>
<reference evidence="9" key="1">
    <citation type="submission" date="2020-09" db="EMBL/GenBank/DDBJ databases">
        <title>Bosea spartocytisi sp. nov. a root nodule endophyte of Spartocytisus supranubius in the high mountain ecosystem fo the Teide National Park (Canary Islands, Spain).</title>
        <authorList>
            <person name="Pulido-Suarez L."/>
            <person name="Peix A."/>
            <person name="Igual J.M."/>
            <person name="Socas-Perez N."/>
            <person name="Velazquez E."/>
            <person name="Flores-Felix J.D."/>
            <person name="Leon-Barrios M."/>
        </authorList>
    </citation>
    <scope>NUCLEOTIDE SEQUENCE</scope>
    <source>
        <strain evidence="9">SSUT16</strain>
    </source>
</reference>
<dbReference type="PANTHER" id="PTHR43386:SF25">
    <property type="entry name" value="PEPTIDE ABC TRANSPORTER PERMEASE PROTEIN"/>
    <property type="match status" value="1"/>
</dbReference>
<dbReference type="InterPro" id="IPR035906">
    <property type="entry name" value="MetI-like_sf"/>
</dbReference>
<dbReference type="AlphaFoldDB" id="A0A927I308"/>
<dbReference type="Gene3D" id="1.10.3720.10">
    <property type="entry name" value="MetI-like"/>
    <property type="match status" value="1"/>
</dbReference>
<dbReference type="PROSITE" id="PS50928">
    <property type="entry name" value="ABC_TM1"/>
    <property type="match status" value="1"/>
</dbReference>
<keyword evidence="4 7" id="KW-0812">Transmembrane</keyword>
<proteinExistence type="inferred from homology"/>
<evidence type="ECO:0000256" key="7">
    <source>
        <dbReference type="RuleBase" id="RU363032"/>
    </source>
</evidence>
<sequence length="303" mass="31391">MSSSTSPLQPGAKAVEAAIGVAAAAPVRRKTVLRMLLSDVGACIALALVVLSILGAVFAPWLAPTDPYGNDLANTLKAPGELGLLGTDGQGRDMITRLLFGLRTTLVMGLASVIIGGAIGGVIGFAAAYYPKISGVLMRLMDVLLSFPAILFGLAIAAIFGPGLPSVIIALAIATVPLMARVVRGSALVVLQQGYIEAARSLGLRDLHIILRYVLPNCLSAIFVFVTLRFGQVILLGAALSFLGLGAQPPTAELGAMAADGRNFLFFAPHVSVLPSLAIFVVVLAFNVLGDALRDALDPKLRK</sequence>
<dbReference type="GO" id="GO:0005886">
    <property type="term" value="C:plasma membrane"/>
    <property type="evidence" value="ECO:0007669"/>
    <property type="project" value="UniProtKB-SubCell"/>
</dbReference>
<evidence type="ECO:0000256" key="1">
    <source>
        <dbReference type="ARBA" id="ARBA00004651"/>
    </source>
</evidence>
<evidence type="ECO:0000256" key="4">
    <source>
        <dbReference type="ARBA" id="ARBA00022692"/>
    </source>
</evidence>
<feature type="transmembrane region" description="Helical" evidence="7">
    <location>
        <begin position="264"/>
        <end position="293"/>
    </location>
</feature>
<keyword evidence="3" id="KW-1003">Cell membrane</keyword>
<feature type="transmembrane region" description="Helical" evidence="7">
    <location>
        <begin position="106"/>
        <end position="131"/>
    </location>
</feature>
<comment type="caution">
    <text evidence="9">The sequence shown here is derived from an EMBL/GenBank/DDBJ whole genome shotgun (WGS) entry which is preliminary data.</text>
</comment>
<accession>A0A927I308</accession>
<evidence type="ECO:0000256" key="6">
    <source>
        <dbReference type="ARBA" id="ARBA00023136"/>
    </source>
</evidence>
<dbReference type="InterPro" id="IPR000515">
    <property type="entry name" value="MetI-like"/>
</dbReference>
<comment type="similarity">
    <text evidence="7">Belongs to the binding-protein-dependent transport system permease family.</text>
</comment>
<dbReference type="Pfam" id="PF12911">
    <property type="entry name" value="OppC_N"/>
    <property type="match status" value="1"/>
</dbReference>
<keyword evidence="2 7" id="KW-0813">Transport</keyword>
<dbReference type="GO" id="GO:0055085">
    <property type="term" value="P:transmembrane transport"/>
    <property type="evidence" value="ECO:0007669"/>
    <property type="project" value="InterPro"/>
</dbReference>
<feature type="transmembrane region" description="Helical" evidence="7">
    <location>
        <begin position="211"/>
        <end position="244"/>
    </location>
</feature>
<comment type="subcellular location">
    <subcellularLocation>
        <location evidence="1 7">Cell membrane</location>
        <topology evidence="1 7">Multi-pass membrane protein</topology>
    </subcellularLocation>
</comment>
<evidence type="ECO:0000256" key="5">
    <source>
        <dbReference type="ARBA" id="ARBA00022989"/>
    </source>
</evidence>
<keyword evidence="10" id="KW-1185">Reference proteome</keyword>
<feature type="transmembrane region" description="Helical" evidence="7">
    <location>
        <begin position="143"/>
        <end position="161"/>
    </location>
</feature>
<organism evidence="9 10">
    <name type="scientific">Bosea spartocytisi</name>
    <dbReference type="NCBI Taxonomy" id="2773451"/>
    <lineage>
        <taxon>Bacteria</taxon>
        <taxon>Pseudomonadati</taxon>
        <taxon>Pseudomonadota</taxon>
        <taxon>Alphaproteobacteria</taxon>
        <taxon>Hyphomicrobiales</taxon>
        <taxon>Boseaceae</taxon>
        <taxon>Bosea</taxon>
    </lineage>
</organism>
<dbReference type="CDD" id="cd06261">
    <property type="entry name" value="TM_PBP2"/>
    <property type="match status" value="1"/>
</dbReference>
<evidence type="ECO:0000256" key="2">
    <source>
        <dbReference type="ARBA" id="ARBA00022448"/>
    </source>
</evidence>
<evidence type="ECO:0000313" key="10">
    <source>
        <dbReference type="Proteomes" id="UP000619295"/>
    </source>
</evidence>
<dbReference type="RefSeq" id="WP_113252912.1">
    <property type="nucleotide sequence ID" value="NZ_JACXWY010000017.1"/>
</dbReference>
<dbReference type="InterPro" id="IPR025966">
    <property type="entry name" value="OppC_N"/>
</dbReference>
<keyword evidence="6 7" id="KW-0472">Membrane</keyword>
<dbReference type="InterPro" id="IPR050366">
    <property type="entry name" value="BP-dependent_transpt_permease"/>
</dbReference>
<evidence type="ECO:0000313" key="9">
    <source>
        <dbReference type="EMBL" id="MBD3848278.1"/>
    </source>
</evidence>
<protein>
    <submittedName>
        <fullName evidence="9">ABC transporter permease</fullName>
    </submittedName>
</protein>
<keyword evidence="5 7" id="KW-1133">Transmembrane helix</keyword>
<evidence type="ECO:0000256" key="3">
    <source>
        <dbReference type="ARBA" id="ARBA00022475"/>
    </source>
</evidence>
<feature type="transmembrane region" description="Helical" evidence="7">
    <location>
        <begin position="36"/>
        <end position="62"/>
    </location>
</feature>
<dbReference type="Pfam" id="PF00528">
    <property type="entry name" value="BPD_transp_1"/>
    <property type="match status" value="1"/>
</dbReference>
<feature type="domain" description="ABC transmembrane type-1" evidence="8">
    <location>
        <begin position="102"/>
        <end position="290"/>
    </location>
</feature>
<evidence type="ECO:0000259" key="8">
    <source>
        <dbReference type="PROSITE" id="PS50928"/>
    </source>
</evidence>